<proteinExistence type="predicted"/>
<accession>A0ACB0KAW7</accession>
<name>A0ACB0KAW7_TRIPR</name>
<comment type="caution">
    <text evidence="1">The sequence shown here is derived from an EMBL/GenBank/DDBJ whole genome shotgun (WGS) entry which is preliminary data.</text>
</comment>
<evidence type="ECO:0000313" key="2">
    <source>
        <dbReference type="Proteomes" id="UP001177021"/>
    </source>
</evidence>
<evidence type="ECO:0000313" key="1">
    <source>
        <dbReference type="EMBL" id="CAJ2653431.1"/>
    </source>
</evidence>
<dbReference type="Proteomes" id="UP001177021">
    <property type="component" value="Unassembled WGS sequence"/>
</dbReference>
<organism evidence="1 2">
    <name type="scientific">Trifolium pratense</name>
    <name type="common">Red clover</name>
    <dbReference type="NCBI Taxonomy" id="57577"/>
    <lineage>
        <taxon>Eukaryota</taxon>
        <taxon>Viridiplantae</taxon>
        <taxon>Streptophyta</taxon>
        <taxon>Embryophyta</taxon>
        <taxon>Tracheophyta</taxon>
        <taxon>Spermatophyta</taxon>
        <taxon>Magnoliopsida</taxon>
        <taxon>eudicotyledons</taxon>
        <taxon>Gunneridae</taxon>
        <taxon>Pentapetalae</taxon>
        <taxon>rosids</taxon>
        <taxon>fabids</taxon>
        <taxon>Fabales</taxon>
        <taxon>Fabaceae</taxon>
        <taxon>Papilionoideae</taxon>
        <taxon>50 kb inversion clade</taxon>
        <taxon>NPAAA clade</taxon>
        <taxon>Hologalegina</taxon>
        <taxon>IRL clade</taxon>
        <taxon>Trifolieae</taxon>
        <taxon>Trifolium</taxon>
    </lineage>
</organism>
<keyword evidence="2" id="KW-1185">Reference proteome</keyword>
<protein>
    <submittedName>
        <fullName evidence="1">Uncharacterized protein</fullName>
    </submittedName>
</protein>
<sequence length="424" mass="47195">MLYDDISCLLVEVDEALEEVKSAPIPTMLPKGKSRAKRVAITLRDKEHMPFKMEQCHQSNATTTMRLDDVEEPNFGNGGSDEEDLENDHHQEPLDQERFVSATMVQRAASGSATDPQLDQTSPFYVHPSDGPSSVCVLPKLTSSNYHPWAQSMTRALGGKMKLEFVDGTIDPVTDSFDPSYRAWNRCNMLVLSWILNSVSDSIAQSIVFMENAVDVWIDLKEHFSQGDLCSTQSHFVYAIRFLTGLNENFNMVKSQILLMDPLPPMNKIFSMVLQHERQGNFAPSEESKVLINAADSSKSKGFHSSKSNFHNGNGFPKGTNRVCTFCGKSKHGFPPHTQKRFANNASSSSQEAIDDDSSATVDAKANVSHALTSAQYDQLMQLLQHSSLNQSSSASSNQVHSTSSIGHPQLGKEHQEDDWFWTW</sequence>
<reference evidence="1" key="1">
    <citation type="submission" date="2023-10" db="EMBL/GenBank/DDBJ databases">
        <authorList>
            <person name="Rodriguez Cubillos JULIANA M."/>
            <person name="De Vega J."/>
        </authorList>
    </citation>
    <scope>NUCLEOTIDE SEQUENCE</scope>
</reference>
<dbReference type="EMBL" id="CASHSV030000206">
    <property type="protein sequence ID" value="CAJ2653431.1"/>
    <property type="molecule type" value="Genomic_DNA"/>
</dbReference>
<gene>
    <name evidence="1" type="ORF">MILVUS5_LOCUS20781</name>
</gene>